<dbReference type="InterPro" id="IPR024072">
    <property type="entry name" value="DHFR-like_dom_sf"/>
</dbReference>
<dbReference type="Pfam" id="PF01872">
    <property type="entry name" value="RibD_C"/>
    <property type="match status" value="1"/>
</dbReference>
<feature type="compositionally biased region" description="Basic and acidic residues" evidence="1">
    <location>
        <begin position="13"/>
        <end position="25"/>
    </location>
</feature>
<evidence type="ECO:0000313" key="4">
    <source>
        <dbReference type="Proteomes" id="UP000321261"/>
    </source>
</evidence>
<reference evidence="3 4" key="1">
    <citation type="submission" date="2019-06" db="EMBL/GenBank/DDBJ databases">
        <title>Sequencing the genomes of 1000 actinobacteria strains.</title>
        <authorList>
            <person name="Klenk H.-P."/>
        </authorList>
    </citation>
    <scope>NUCLEOTIDE SEQUENCE [LARGE SCALE GENOMIC DNA]</scope>
    <source>
        <strain evidence="3 4">DSM 45671</strain>
    </source>
</reference>
<proteinExistence type="predicted"/>
<evidence type="ECO:0000313" key="3">
    <source>
        <dbReference type="EMBL" id="TWF77045.1"/>
    </source>
</evidence>
<evidence type="ECO:0000259" key="2">
    <source>
        <dbReference type="Pfam" id="PF01872"/>
    </source>
</evidence>
<dbReference type="GO" id="GO:0008703">
    <property type="term" value="F:5-amino-6-(5-phosphoribosylamino)uracil reductase activity"/>
    <property type="evidence" value="ECO:0007669"/>
    <property type="project" value="InterPro"/>
</dbReference>
<accession>A0A561SQA4</accession>
<evidence type="ECO:0000256" key="1">
    <source>
        <dbReference type="SAM" id="MobiDB-lite"/>
    </source>
</evidence>
<dbReference type="AlphaFoldDB" id="A0A561SQA4"/>
<dbReference type="RefSeq" id="WP_246170380.1">
    <property type="nucleotide sequence ID" value="NZ_VIWU01000001.1"/>
</dbReference>
<organism evidence="3 4">
    <name type="scientific">Pseudonocardia hierapolitana</name>
    <dbReference type="NCBI Taxonomy" id="1128676"/>
    <lineage>
        <taxon>Bacteria</taxon>
        <taxon>Bacillati</taxon>
        <taxon>Actinomycetota</taxon>
        <taxon>Actinomycetes</taxon>
        <taxon>Pseudonocardiales</taxon>
        <taxon>Pseudonocardiaceae</taxon>
        <taxon>Pseudonocardia</taxon>
    </lineage>
</organism>
<keyword evidence="4" id="KW-1185">Reference proteome</keyword>
<sequence>MAGGEQRGGKGGRLRDEQQDRRALRGEPGLQRCAGQPSEDLEGADGARGEGRLGQRVADADAWHKSILLRGEAVDTVAELKARPGNDLSINGSVSLVRSLHAAGLIDDYTLLIHPLALGSGTRLSDGPLG</sequence>
<dbReference type="GO" id="GO:0009231">
    <property type="term" value="P:riboflavin biosynthetic process"/>
    <property type="evidence" value="ECO:0007669"/>
    <property type="project" value="InterPro"/>
</dbReference>
<feature type="region of interest" description="Disordered" evidence="1">
    <location>
        <begin position="1"/>
        <end position="53"/>
    </location>
</feature>
<feature type="compositionally biased region" description="Gly residues" evidence="1">
    <location>
        <begin position="1"/>
        <end position="11"/>
    </location>
</feature>
<dbReference type="SUPFAM" id="SSF53597">
    <property type="entry name" value="Dihydrofolate reductase-like"/>
    <property type="match status" value="1"/>
</dbReference>
<dbReference type="EMBL" id="VIWU01000001">
    <property type="protein sequence ID" value="TWF77045.1"/>
    <property type="molecule type" value="Genomic_DNA"/>
</dbReference>
<dbReference type="Gene3D" id="3.40.430.10">
    <property type="entry name" value="Dihydrofolate Reductase, subunit A"/>
    <property type="match status" value="1"/>
</dbReference>
<feature type="domain" description="Bacterial bifunctional deaminase-reductase C-terminal" evidence="2">
    <location>
        <begin position="70"/>
        <end position="127"/>
    </location>
</feature>
<dbReference type="Proteomes" id="UP000321261">
    <property type="component" value="Unassembled WGS sequence"/>
</dbReference>
<comment type="caution">
    <text evidence="3">The sequence shown here is derived from an EMBL/GenBank/DDBJ whole genome shotgun (WGS) entry which is preliminary data.</text>
</comment>
<dbReference type="InterPro" id="IPR002734">
    <property type="entry name" value="RibDG_C"/>
</dbReference>
<gene>
    <name evidence="3" type="ORF">FHX44_112946</name>
</gene>
<protein>
    <submittedName>
        <fullName evidence="3">RibD domain-containing protein</fullName>
    </submittedName>
</protein>
<name>A0A561SQA4_9PSEU</name>